<protein>
    <submittedName>
        <fullName evidence="1">Uncharacterized protein</fullName>
    </submittedName>
</protein>
<organism evidence="1 2">
    <name type="scientific">Anaplasma phagocytophilum</name>
    <name type="common">Ehrlichia phagocytophila</name>
    <dbReference type="NCBI Taxonomy" id="948"/>
    <lineage>
        <taxon>Bacteria</taxon>
        <taxon>Pseudomonadati</taxon>
        <taxon>Pseudomonadota</taxon>
        <taxon>Alphaproteobacteria</taxon>
        <taxon>Rickettsiales</taxon>
        <taxon>Anaplasmataceae</taxon>
        <taxon>Anaplasma</taxon>
        <taxon>phagocytophilum group</taxon>
    </lineage>
</organism>
<name>A0A098GMF8_ANAPH</name>
<evidence type="ECO:0000313" key="1">
    <source>
        <dbReference type="EMBL" id="CEH11212.1"/>
    </source>
</evidence>
<sequence>MEAIKALQSQSITILIEQYAAIVVLDGDQSFLDAKIKALLRGGDKVINAVLSFQGCYK</sequence>
<reference evidence="1 2" key="1">
    <citation type="submission" date="2014-09" db="EMBL/GenBank/DDBJ databases">
        <authorList>
            <person name="Loux Valentin"/>
            <person name="Dugat Thibaut"/>
        </authorList>
    </citation>
    <scope>NUCLEOTIDE SEQUENCE [LARGE SCALE GENOMIC DNA]</scope>
    <source>
        <strain evidence="1 2">BOV-10_179</strain>
    </source>
</reference>
<evidence type="ECO:0000313" key="2">
    <source>
        <dbReference type="Proteomes" id="UP000055047"/>
    </source>
</evidence>
<dbReference type="Proteomes" id="UP000055047">
    <property type="component" value="Unassembled WGS sequence"/>
</dbReference>
<dbReference type="EMBL" id="CCXQ01000145">
    <property type="protein sequence ID" value="CEH11212.1"/>
    <property type="molecule type" value="Genomic_DNA"/>
</dbReference>
<gene>
    <name evidence="1" type="ORF">ANAPHAGO_00409</name>
</gene>
<proteinExistence type="predicted"/>
<dbReference type="AlphaFoldDB" id="A0A098GMF8"/>
<dbReference type="RefSeq" id="WP_155638135.1">
    <property type="nucleotide sequence ID" value="NZ_CCXQ01000145.1"/>
</dbReference>
<accession>A0A098GMF8</accession>